<comment type="caution">
    <text evidence="1">The sequence shown here is derived from an EMBL/GenBank/DDBJ whole genome shotgun (WGS) entry which is preliminary data.</text>
</comment>
<gene>
    <name evidence="1" type="ORF">EW146_g9808</name>
</gene>
<reference evidence="1 2" key="1">
    <citation type="submission" date="2019-02" db="EMBL/GenBank/DDBJ databases">
        <title>Genome sequencing of the rare red list fungi Bondarzewia mesenterica.</title>
        <authorList>
            <person name="Buettner E."/>
            <person name="Kellner H."/>
        </authorList>
    </citation>
    <scope>NUCLEOTIDE SEQUENCE [LARGE SCALE GENOMIC DNA]</scope>
    <source>
        <strain evidence="1 2">DSM 108281</strain>
    </source>
</reference>
<dbReference type="EMBL" id="SGPL01000962">
    <property type="protein sequence ID" value="THH05790.1"/>
    <property type="molecule type" value="Genomic_DNA"/>
</dbReference>
<accession>A0A4S4L811</accession>
<dbReference type="AlphaFoldDB" id="A0A4S4L811"/>
<sequence>MASGAYYFGPVGLTGGRSEDPLKPRMHTYDAFLAVDDSDQRDIDAQVHAFMPSSDAVPEDGTYFISARIGLSAIDASDSNVADDDSRGDVESAVSRVQKMEFFVSDVRICFNRAFLSPLHTFVDDFNFLALNAHPNDEQLYYSSDALQEADSTDVPELLLDYFTQLKHPAVPAHELALKVGTICTIERNLAVDKKLVHNARVEVVNLRQRSVDVRVIGDTEVHSLPRILFAFNPPYSSWTVTQRQFPLRVAYATTFNSCLGLTLDRIVVDIHMCVFAHGQLYTALSRVRKQADVLLLTTDDYDEYATHVVYKELLL</sequence>
<dbReference type="Proteomes" id="UP000310158">
    <property type="component" value="Unassembled WGS sequence"/>
</dbReference>
<evidence type="ECO:0000313" key="1">
    <source>
        <dbReference type="EMBL" id="THH05790.1"/>
    </source>
</evidence>
<dbReference type="OrthoDB" id="2613383at2759"/>
<dbReference type="InterPro" id="IPR027417">
    <property type="entry name" value="P-loop_NTPase"/>
</dbReference>
<evidence type="ECO:0000313" key="2">
    <source>
        <dbReference type="Proteomes" id="UP000310158"/>
    </source>
</evidence>
<dbReference type="SUPFAM" id="SSF52540">
    <property type="entry name" value="P-loop containing nucleoside triphosphate hydrolases"/>
    <property type="match status" value="1"/>
</dbReference>
<organism evidence="1 2">
    <name type="scientific">Bondarzewia mesenterica</name>
    <dbReference type="NCBI Taxonomy" id="1095465"/>
    <lineage>
        <taxon>Eukaryota</taxon>
        <taxon>Fungi</taxon>
        <taxon>Dikarya</taxon>
        <taxon>Basidiomycota</taxon>
        <taxon>Agaricomycotina</taxon>
        <taxon>Agaricomycetes</taxon>
        <taxon>Russulales</taxon>
        <taxon>Bondarzewiaceae</taxon>
        <taxon>Bondarzewia</taxon>
    </lineage>
</organism>
<dbReference type="PANTHER" id="PTHR10492">
    <property type="match status" value="1"/>
</dbReference>
<keyword evidence="2" id="KW-1185">Reference proteome</keyword>
<dbReference type="CDD" id="cd18809">
    <property type="entry name" value="SF1_C_RecD"/>
    <property type="match status" value="1"/>
</dbReference>
<protein>
    <submittedName>
        <fullName evidence="1">Uncharacterized protein</fullName>
    </submittedName>
</protein>
<proteinExistence type="predicted"/>
<name>A0A4S4L811_9AGAM</name>